<feature type="region of interest" description="Disordered" evidence="1">
    <location>
        <begin position="112"/>
        <end position="337"/>
    </location>
</feature>
<feature type="compositionally biased region" description="Low complexity" evidence="1">
    <location>
        <begin position="692"/>
        <end position="706"/>
    </location>
</feature>
<organism evidence="2 3">
    <name type="scientific">Steccherinum ochraceum</name>
    <dbReference type="NCBI Taxonomy" id="92696"/>
    <lineage>
        <taxon>Eukaryota</taxon>
        <taxon>Fungi</taxon>
        <taxon>Dikarya</taxon>
        <taxon>Basidiomycota</taxon>
        <taxon>Agaricomycotina</taxon>
        <taxon>Agaricomycetes</taxon>
        <taxon>Polyporales</taxon>
        <taxon>Steccherinaceae</taxon>
        <taxon>Steccherinum</taxon>
    </lineage>
</organism>
<feature type="compositionally biased region" description="Basic residues" evidence="1">
    <location>
        <begin position="253"/>
        <end position="262"/>
    </location>
</feature>
<feature type="compositionally biased region" description="Basic and acidic residues" evidence="1">
    <location>
        <begin position="386"/>
        <end position="400"/>
    </location>
</feature>
<reference evidence="2 3" key="1">
    <citation type="submission" date="2018-11" db="EMBL/GenBank/DDBJ databases">
        <title>Genome assembly of Steccherinum ochraceum LE-BIN_3174, the white-rot fungus of the Steccherinaceae family (The Residual Polyporoid clade, Polyporales, Basidiomycota).</title>
        <authorList>
            <person name="Fedorova T.V."/>
            <person name="Glazunova O.A."/>
            <person name="Landesman E.O."/>
            <person name="Moiseenko K.V."/>
            <person name="Psurtseva N.V."/>
            <person name="Savinova O.S."/>
            <person name="Shakhova N.V."/>
            <person name="Tyazhelova T.V."/>
            <person name="Vasina D.V."/>
        </authorList>
    </citation>
    <scope>NUCLEOTIDE SEQUENCE [LARGE SCALE GENOMIC DNA]</scope>
    <source>
        <strain evidence="2 3">LE-BIN_3174</strain>
    </source>
</reference>
<dbReference type="AlphaFoldDB" id="A0A4R0RU13"/>
<feature type="region of interest" description="Disordered" evidence="1">
    <location>
        <begin position="1"/>
        <end position="98"/>
    </location>
</feature>
<feature type="compositionally biased region" description="Pro residues" evidence="1">
    <location>
        <begin position="571"/>
        <end position="591"/>
    </location>
</feature>
<comment type="caution">
    <text evidence="2">The sequence shown here is derived from an EMBL/GenBank/DDBJ whole genome shotgun (WGS) entry which is preliminary data.</text>
</comment>
<feature type="compositionally biased region" description="Basic and acidic residues" evidence="1">
    <location>
        <begin position="225"/>
        <end position="252"/>
    </location>
</feature>
<gene>
    <name evidence="2" type="ORF">EIP91_001756</name>
</gene>
<dbReference type="OrthoDB" id="3269842at2759"/>
<feature type="compositionally biased region" description="Polar residues" evidence="1">
    <location>
        <begin position="303"/>
        <end position="313"/>
    </location>
</feature>
<feature type="compositionally biased region" description="Acidic residues" evidence="1">
    <location>
        <begin position="68"/>
        <end position="81"/>
    </location>
</feature>
<evidence type="ECO:0000313" key="2">
    <source>
        <dbReference type="EMBL" id="TCD66104.1"/>
    </source>
</evidence>
<feature type="compositionally biased region" description="Polar residues" evidence="1">
    <location>
        <begin position="406"/>
        <end position="419"/>
    </location>
</feature>
<evidence type="ECO:0000256" key="1">
    <source>
        <dbReference type="SAM" id="MobiDB-lite"/>
    </source>
</evidence>
<feature type="compositionally biased region" description="Pro residues" evidence="1">
    <location>
        <begin position="35"/>
        <end position="45"/>
    </location>
</feature>
<proteinExistence type="predicted"/>
<accession>A0A4R0RU13</accession>
<feature type="compositionally biased region" description="Low complexity" evidence="1">
    <location>
        <begin position="482"/>
        <end position="499"/>
    </location>
</feature>
<evidence type="ECO:0000313" key="3">
    <source>
        <dbReference type="Proteomes" id="UP000292702"/>
    </source>
</evidence>
<feature type="compositionally biased region" description="Polar residues" evidence="1">
    <location>
        <begin position="718"/>
        <end position="730"/>
    </location>
</feature>
<dbReference type="EMBL" id="RWJN01000149">
    <property type="protein sequence ID" value="TCD66104.1"/>
    <property type="molecule type" value="Genomic_DNA"/>
</dbReference>
<sequence length="813" mass="87643">MASPSHRPAVSVSSTNLAPPGPSPITKQRRMTSPSLPPPPSPLNLPEPVYGHRRPPSPLRNGVSLDGEASEDGSSDSEESPDAAAQWRHRSSSPSPSVAQFAANIAQRMNSIMSNISRERSPNHLPTDEELEAEAERERERSRREAELIMSREAETRRLEERVLAMLETDTSNSSLPPPPPLSQGDPSTPPSPSNSQKGSWWSTAKNKLTPTKDLTPAQQIIQESKAREKEMEAEKKEIEKERKHMEKEMKKLAKKHEKKRSKEWPSSPENKFDDPAFLKLGAPSAPRPRQMSSPSPSPMRQGTYSTPPSLTASPLRLQPSEGSSASPSKQAPPLYAQFNAQGTLDMPGTLLVIAGRFEKLERWTVSHVRALEERMDDVERWLVDKEGENEKDLGKERTSHPQAPVETQQTDDPNTAQALSEVREELAEVQGRIGELGREMARMVSAPGNLASGPSRNGASVNRAPSTTSSIAVRSISNSMVSTPRTTPTTKDTTSPPVVTTPPPLSRTRLPYPTGDYATPPDSNLMHQGPFSPPHSPPLSLSIAGRSQMSIPGLPLHSGEAPSTGTSPSGLPPSASPVEPASPPSLPVPPNRQSQRTASVSPTPRKRYTVALGGPIMAPARARERSHSRNQSRDFGGPISTSPLSATFDETSASDSDGNPGANEETIGKAAARTAGLNIPNKISKKDFDDTSTYASDSSSSLPTTAHIQPKRARPQSMYSGPASAQNILAPTPTTPLNTRLRSQSTDRFGLGFLDETPTTPGGSGRFVDPLQIRRQTKEMLASAAPAPPKVMTGKPKVPVGRLVAFFDQGEK</sequence>
<feature type="compositionally biased region" description="Polar residues" evidence="1">
    <location>
        <begin position="640"/>
        <end position="658"/>
    </location>
</feature>
<feature type="compositionally biased region" description="Pro residues" evidence="1">
    <location>
        <begin position="176"/>
        <end position="193"/>
    </location>
</feature>
<feature type="compositionally biased region" description="Polar residues" evidence="1">
    <location>
        <begin position="321"/>
        <end position="330"/>
    </location>
</feature>
<feature type="compositionally biased region" description="Low complexity" evidence="1">
    <location>
        <begin position="283"/>
        <end position="302"/>
    </location>
</feature>
<feature type="compositionally biased region" description="Polar residues" evidence="1">
    <location>
        <begin position="592"/>
        <end position="603"/>
    </location>
</feature>
<protein>
    <submittedName>
        <fullName evidence="2">Uncharacterized protein</fullName>
    </submittedName>
</protein>
<dbReference type="Proteomes" id="UP000292702">
    <property type="component" value="Unassembled WGS sequence"/>
</dbReference>
<feature type="compositionally biased region" description="Basic and acidic residues" evidence="1">
    <location>
        <begin position="134"/>
        <end position="163"/>
    </location>
</feature>
<feature type="region of interest" description="Disordered" evidence="1">
    <location>
        <begin position="386"/>
        <end position="741"/>
    </location>
</feature>
<feature type="compositionally biased region" description="Polar residues" evidence="1">
    <location>
        <begin position="453"/>
        <end position="481"/>
    </location>
</feature>
<feature type="compositionally biased region" description="Polar residues" evidence="1">
    <location>
        <begin position="194"/>
        <end position="210"/>
    </location>
</feature>
<name>A0A4R0RU13_9APHY</name>
<keyword evidence="3" id="KW-1185">Reference proteome</keyword>